<dbReference type="Proteomes" id="UP000828941">
    <property type="component" value="Chromosome 8"/>
</dbReference>
<protein>
    <submittedName>
        <fullName evidence="1">Uncharacterized protein</fullName>
    </submittedName>
</protein>
<gene>
    <name evidence="1" type="ORF">L6164_021596</name>
</gene>
<organism evidence="1 2">
    <name type="scientific">Bauhinia variegata</name>
    <name type="common">Purple orchid tree</name>
    <name type="synonym">Phanera variegata</name>
    <dbReference type="NCBI Taxonomy" id="167791"/>
    <lineage>
        <taxon>Eukaryota</taxon>
        <taxon>Viridiplantae</taxon>
        <taxon>Streptophyta</taxon>
        <taxon>Embryophyta</taxon>
        <taxon>Tracheophyta</taxon>
        <taxon>Spermatophyta</taxon>
        <taxon>Magnoliopsida</taxon>
        <taxon>eudicotyledons</taxon>
        <taxon>Gunneridae</taxon>
        <taxon>Pentapetalae</taxon>
        <taxon>rosids</taxon>
        <taxon>fabids</taxon>
        <taxon>Fabales</taxon>
        <taxon>Fabaceae</taxon>
        <taxon>Cercidoideae</taxon>
        <taxon>Cercideae</taxon>
        <taxon>Bauhiniinae</taxon>
        <taxon>Bauhinia</taxon>
    </lineage>
</organism>
<name>A0ACB9N0Y7_BAUVA</name>
<comment type="caution">
    <text evidence="1">The sequence shown here is derived from an EMBL/GenBank/DDBJ whole genome shotgun (WGS) entry which is preliminary data.</text>
</comment>
<accession>A0ACB9N0Y7</accession>
<dbReference type="EMBL" id="CM039433">
    <property type="protein sequence ID" value="KAI4329314.1"/>
    <property type="molecule type" value="Genomic_DNA"/>
</dbReference>
<proteinExistence type="predicted"/>
<reference evidence="1 2" key="1">
    <citation type="journal article" date="2022" name="DNA Res.">
        <title>Chromosomal-level genome assembly of the orchid tree Bauhinia variegata (Leguminosae; Cercidoideae) supports the allotetraploid origin hypothesis of Bauhinia.</title>
        <authorList>
            <person name="Zhong Y."/>
            <person name="Chen Y."/>
            <person name="Zheng D."/>
            <person name="Pang J."/>
            <person name="Liu Y."/>
            <person name="Luo S."/>
            <person name="Meng S."/>
            <person name="Qian L."/>
            <person name="Wei D."/>
            <person name="Dai S."/>
            <person name="Zhou R."/>
        </authorList>
    </citation>
    <scope>NUCLEOTIDE SEQUENCE [LARGE SCALE GENOMIC DNA]</scope>
    <source>
        <strain evidence="1">BV-YZ2020</strain>
    </source>
</reference>
<evidence type="ECO:0000313" key="1">
    <source>
        <dbReference type="EMBL" id="KAI4329314.1"/>
    </source>
</evidence>
<evidence type="ECO:0000313" key="2">
    <source>
        <dbReference type="Proteomes" id="UP000828941"/>
    </source>
</evidence>
<sequence>MASSKRWASVVCSFASLTYFAIIIFQVPILRVPCRSGICKTPLQVISCQLIASDLFPLFIVKALLYPGALARAFYEQKTIPSFRKFNIKPTSATSDIQRLEVLAGSYLSVAGAFLGLIKPGRMSLSEY</sequence>
<keyword evidence="2" id="KW-1185">Reference proteome</keyword>